<dbReference type="AlphaFoldDB" id="A0A1Y2N9F1"/>
<dbReference type="GO" id="GO:0006310">
    <property type="term" value="P:DNA recombination"/>
    <property type="evidence" value="ECO:0007669"/>
    <property type="project" value="UniProtKB-KW"/>
</dbReference>
<dbReference type="InterPro" id="IPR013762">
    <property type="entry name" value="Integrase-like_cat_sf"/>
</dbReference>
<dbReference type="InterPro" id="IPR002104">
    <property type="entry name" value="Integrase_catalytic"/>
</dbReference>
<dbReference type="PROSITE" id="PS51898">
    <property type="entry name" value="TYR_RECOMBINASE"/>
    <property type="match status" value="1"/>
</dbReference>
<dbReference type="Proteomes" id="UP000194360">
    <property type="component" value="Unassembled WGS sequence"/>
</dbReference>
<keyword evidence="1" id="KW-0233">DNA recombination</keyword>
<organism evidence="4 5">
    <name type="scientific">Pseudonocardia autotrophica</name>
    <name type="common">Amycolata autotrophica</name>
    <name type="synonym">Nocardia autotrophica</name>
    <dbReference type="NCBI Taxonomy" id="2074"/>
    <lineage>
        <taxon>Bacteria</taxon>
        <taxon>Bacillati</taxon>
        <taxon>Actinomycetota</taxon>
        <taxon>Actinomycetes</taxon>
        <taxon>Pseudonocardiales</taxon>
        <taxon>Pseudonocardiaceae</taxon>
        <taxon>Pseudonocardia</taxon>
    </lineage>
</organism>
<protein>
    <submittedName>
        <fullName evidence="4">Site-specific tyrosine recombinase XerD</fullName>
    </submittedName>
</protein>
<dbReference type="Gene3D" id="1.10.443.10">
    <property type="entry name" value="Intergrase catalytic core"/>
    <property type="match status" value="1"/>
</dbReference>
<dbReference type="RefSeq" id="WP_197719826.1">
    <property type="nucleotide sequence ID" value="NZ_AP018920.1"/>
</dbReference>
<dbReference type="GO" id="GO:0003677">
    <property type="term" value="F:DNA binding"/>
    <property type="evidence" value="ECO:0007669"/>
    <property type="project" value="InterPro"/>
</dbReference>
<dbReference type="GO" id="GO:0015074">
    <property type="term" value="P:DNA integration"/>
    <property type="evidence" value="ECO:0007669"/>
    <property type="project" value="InterPro"/>
</dbReference>
<dbReference type="InterPro" id="IPR011010">
    <property type="entry name" value="DNA_brk_join_enz"/>
</dbReference>
<keyword evidence="5" id="KW-1185">Reference proteome</keyword>
<dbReference type="EMBL" id="MIGB01000002">
    <property type="protein sequence ID" value="OSY43687.1"/>
    <property type="molecule type" value="Genomic_DNA"/>
</dbReference>
<gene>
    <name evidence="4" type="ORF">BG845_00633</name>
</gene>
<sequence>MTAPTTSTTTATAAANRAGFTGAGTGEPATARAGFDREAPGWRAWLAEQVDPDWRADEWVPRWWLFTGDPDNPATAAQRCRTTACTILITPARGRFCRGCTVAHTESGLDPDTFAATYRPVPAQINVVRADCQVRRDGLRCVVPAFSRGLCSRHNSQWNNYRNKQHPGPRLALESWVEQIPVPFTDPPPACLVGGCAVAAMNAHGVCDYHWRLWRRDLAAAAAAPVSSASTACSADPDPVGWAAGQTPFLRAHQFSLLPLPELLRWEMLVALDRRDRIGRVLNPSTMRAIVRALGESGASTLLADDIEDAIPPAASGRRGTAAQRRGLLAELAGAARAGFDEFCGIDRAAQGLVDLRLIGVRSDYTATRRRKNGGTADLASIEQIWLRQLLAGWTSNDHPNSSAFTQTLKAVRFASQALAARPGGGHDPAALRFPDMSAAVAHIWAQRKPDGRAYSPSTPRNWVWKLFALLDYGARAGFCDELSASFVRDRNVHARPREESNEGELGKAIPEPVIAQLDAHLQRIGRPAPGVSVPGSSQLHGEDLAALYRTCYLLLRDTGRRPNEIAGLPRNCLEQRGDEVSLLWHNRKARRRRRRLPITAATAQIIRDWQVRRDQLTGLPAGSEGFLFPALSAGTRDEHFPTHSLWLGVRRWVHALPELFDEGLDPRGNRRPFDRARIYPYAFRHSYAQRHADAGTPVDVLAELMDHNSIQTTQGYYTVSLARRRAAVSTLAAQVIDRTGTPSPCSAGAYELRSVAVPYGGCTEPSNVKAGGKACPIRFQCAGCGFYRPDPSYLTAIEQHLNELRAEHETAQALGAADYVTTAMGEEITAYEAVAATMRTRLADLDDDERAEIEHASTLLRRIRAGTALPLTVIDPTNDSPDDGTDGTGNSAGALPEHGGSAQMGTPR</sequence>
<dbReference type="Pfam" id="PF00589">
    <property type="entry name" value="Phage_integrase"/>
    <property type="match status" value="1"/>
</dbReference>
<evidence type="ECO:0000259" key="3">
    <source>
        <dbReference type="PROSITE" id="PS51898"/>
    </source>
</evidence>
<dbReference type="SUPFAM" id="SSF56349">
    <property type="entry name" value="DNA breaking-rejoining enzymes"/>
    <property type="match status" value="1"/>
</dbReference>
<feature type="region of interest" description="Disordered" evidence="2">
    <location>
        <begin position="873"/>
        <end position="909"/>
    </location>
</feature>
<evidence type="ECO:0000256" key="2">
    <source>
        <dbReference type="SAM" id="MobiDB-lite"/>
    </source>
</evidence>
<accession>A0A1Y2N9F1</accession>
<dbReference type="CDD" id="cd00397">
    <property type="entry name" value="DNA_BRE_C"/>
    <property type="match status" value="1"/>
</dbReference>
<feature type="region of interest" description="Disordered" evidence="2">
    <location>
        <begin position="1"/>
        <end position="33"/>
    </location>
</feature>
<name>A0A1Y2N9F1_PSEAH</name>
<feature type="compositionally biased region" description="Low complexity" evidence="2">
    <location>
        <begin position="1"/>
        <end position="20"/>
    </location>
</feature>
<comment type="caution">
    <text evidence="4">The sequence shown here is derived from an EMBL/GenBank/DDBJ whole genome shotgun (WGS) entry which is preliminary data.</text>
</comment>
<dbReference type="STRING" id="2074.BG845_00633"/>
<evidence type="ECO:0000313" key="4">
    <source>
        <dbReference type="EMBL" id="OSY43687.1"/>
    </source>
</evidence>
<evidence type="ECO:0000256" key="1">
    <source>
        <dbReference type="ARBA" id="ARBA00023172"/>
    </source>
</evidence>
<feature type="domain" description="Tyr recombinase" evidence="3">
    <location>
        <begin position="505"/>
        <end position="730"/>
    </location>
</feature>
<proteinExistence type="predicted"/>
<reference evidence="4 5" key="1">
    <citation type="submission" date="2016-09" db="EMBL/GenBank/DDBJ databases">
        <title>Pseudonocardia autotrophica DSM535, a candidate organism with high potential of specific P450 cytochromes.</title>
        <authorList>
            <person name="Grumaz C."/>
            <person name="Vainshtein Y."/>
            <person name="Kirstahler P."/>
            <person name="Sohn K."/>
        </authorList>
    </citation>
    <scope>NUCLEOTIDE SEQUENCE [LARGE SCALE GENOMIC DNA]</scope>
    <source>
        <strain evidence="4 5">DSM 535</strain>
    </source>
</reference>
<evidence type="ECO:0000313" key="5">
    <source>
        <dbReference type="Proteomes" id="UP000194360"/>
    </source>
</evidence>